<dbReference type="Gene3D" id="2.130.10.10">
    <property type="entry name" value="YVTN repeat-like/Quinoprotein amine dehydrogenase"/>
    <property type="match status" value="1"/>
</dbReference>
<dbReference type="InterPro" id="IPR046351">
    <property type="entry name" value="UTP4"/>
</dbReference>
<gene>
    <name evidence="1" type="ORF">DEA37_0005362</name>
</gene>
<dbReference type="AlphaFoldDB" id="A0A5J4NUW2"/>
<organism evidence="1 2">
    <name type="scientific">Paragonimus westermani</name>
    <dbReference type="NCBI Taxonomy" id="34504"/>
    <lineage>
        <taxon>Eukaryota</taxon>
        <taxon>Metazoa</taxon>
        <taxon>Spiralia</taxon>
        <taxon>Lophotrochozoa</taxon>
        <taxon>Platyhelminthes</taxon>
        <taxon>Trematoda</taxon>
        <taxon>Digenea</taxon>
        <taxon>Plagiorchiida</taxon>
        <taxon>Troglotremata</taxon>
        <taxon>Troglotrematidae</taxon>
        <taxon>Paragonimus</taxon>
    </lineage>
</organism>
<protein>
    <submittedName>
        <fullName evidence="1">Uncharacterized protein</fullName>
    </submittedName>
</protein>
<dbReference type="EMBL" id="QNGE01000789">
    <property type="protein sequence ID" value="KAA3679274.1"/>
    <property type="molecule type" value="Genomic_DNA"/>
</dbReference>
<dbReference type="InterPro" id="IPR036322">
    <property type="entry name" value="WD40_repeat_dom_sf"/>
</dbReference>
<accession>A0A5J4NUW2</accession>
<dbReference type="InterPro" id="IPR015943">
    <property type="entry name" value="WD40/YVTN_repeat-like_dom_sf"/>
</dbReference>
<dbReference type="GO" id="GO:0000462">
    <property type="term" value="P:maturation of SSU-rRNA from tricistronic rRNA transcript (SSU-rRNA, 5.8S rRNA, LSU-rRNA)"/>
    <property type="evidence" value="ECO:0007669"/>
    <property type="project" value="InterPro"/>
</dbReference>
<name>A0A5J4NUW2_9TREM</name>
<dbReference type="GO" id="GO:0034455">
    <property type="term" value="C:t-UTP complex"/>
    <property type="evidence" value="ECO:0007669"/>
    <property type="project" value="TreeGrafter"/>
</dbReference>
<proteinExistence type="predicted"/>
<dbReference type="GO" id="GO:0030686">
    <property type="term" value="C:90S preribosome"/>
    <property type="evidence" value="ECO:0007669"/>
    <property type="project" value="InterPro"/>
</dbReference>
<evidence type="ECO:0000313" key="1">
    <source>
        <dbReference type="EMBL" id="KAA3679274.1"/>
    </source>
</evidence>
<sequence length="186" mass="20164">MDILVHRVQFYDFCPSAFTCISKSDSSLLAAAKVDGSLEVYDEKQNFFMVARIPSSVMKSVESVAWIGSRLFCTGALGRLYEIDIHRSTIKVGNDEGFVTVFSIEPNISPLQTLPSLSGMFTWFPSMCSGKVLSLACSAVDDGLLAASTSSGALVVIHLAGSTSHIQHVLMSESEDVVVWSLKFAR</sequence>
<evidence type="ECO:0000313" key="2">
    <source>
        <dbReference type="Proteomes" id="UP000324629"/>
    </source>
</evidence>
<keyword evidence="2" id="KW-1185">Reference proteome</keyword>
<reference evidence="1 2" key="1">
    <citation type="journal article" date="2019" name="Gigascience">
        <title>Whole-genome sequence of the oriental lung fluke Paragonimus westermani.</title>
        <authorList>
            <person name="Oey H."/>
            <person name="Zakrzewski M."/>
            <person name="Narain K."/>
            <person name="Devi K.R."/>
            <person name="Agatsuma T."/>
            <person name="Nawaratna S."/>
            <person name="Gobert G.N."/>
            <person name="Jones M.K."/>
            <person name="Ragan M.A."/>
            <person name="McManus D.P."/>
            <person name="Krause L."/>
        </authorList>
    </citation>
    <scope>NUCLEOTIDE SEQUENCE [LARGE SCALE GENOMIC DNA]</scope>
    <source>
        <strain evidence="1 2">IND2009</strain>
    </source>
</reference>
<dbReference type="GO" id="GO:0003723">
    <property type="term" value="F:RNA binding"/>
    <property type="evidence" value="ECO:0007669"/>
    <property type="project" value="TreeGrafter"/>
</dbReference>
<comment type="caution">
    <text evidence="1">The sequence shown here is derived from an EMBL/GenBank/DDBJ whole genome shotgun (WGS) entry which is preliminary data.</text>
</comment>
<dbReference type="GO" id="GO:0032040">
    <property type="term" value="C:small-subunit processome"/>
    <property type="evidence" value="ECO:0007669"/>
    <property type="project" value="TreeGrafter"/>
</dbReference>
<dbReference type="PANTHER" id="PTHR44163">
    <property type="entry name" value="U3 SMALL NUCLEOLAR RNA-ASSOCIATED PROTEIN 4 HOMOLOG"/>
    <property type="match status" value="1"/>
</dbReference>
<dbReference type="SUPFAM" id="SSF50978">
    <property type="entry name" value="WD40 repeat-like"/>
    <property type="match status" value="1"/>
</dbReference>
<dbReference type="PANTHER" id="PTHR44163:SF1">
    <property type="entry name" value="U3 SMALL NUCLEOLAR RNA-ASSOCIATED PROTEIN 4 HOMOLOG"/>
    <property type="match status" value="1"/>
</dbReference>
<dbReference type="Proteomes" id="UP000324629">
    <property type="component" value="Unassembled WGS sequence"/>
</dbReference>